<evidence type="ECO:0008006" key="3">
    <source>
        <dbReference type="Google" id="ProtNLM"/>
    </source>
</evidence>
<comment type="caution">
    <text evidence="1">The sequence shown here is derived from an EMBL/GenBank/DDBJ whole genome shotgun (WGS) entry which is preliminary data.</text>
</comment>
<evidence type="ECO:0000313" key="2">
    <source>
        <dbReference type="Proteomes" id="UP000218598"/>
    </source>
</evidence>
<dbReference type="EMBL" id="NRGR01000004">
    <property type="protein sequence ID" value="PCC40836.1"/>
    <property type="molecule type" value="Genomic_DNA"/>
</dbReference>
<name>A0A2A3YNB2_9MICO</name>
<sequence length="61" mass="6728">MGKMAAKGLAVLGLHPVWIGEVYTNDAKLVPDVVWIHEAAQRGYPVITKDRTIWVNVALQS</sequence>
<accession>A0A2A3YNB2</accession>
<reference evidence="1 2" key="1">
    <citation type="journal article" date="2017" name="Elife">
        <title>Extensive horizontal gene transfer in cheese-associated bacteria.</title>
        <authorList>
            <person name="Bonham K.S."/>
            <person name="Wolfe B.E."/>
            <person name="Dutton R.J."/>
        </authorList>
    </citation>
    <scope>NUCLEOTIDE SEQUENCE [LARGE SCALE GENOMIC DNA]</scope>
    <source>
        <strain evidence="1 2">341_9</strain>
    </source>
</reference>
<evidence type="ECO:0000313" key="1">
    <source>
        <dbReference type="EMBL" id="PCC40836.1"/>
    </source>
</evidence>
<organism evidence="1 2">
    <name type="scientific">Brachybacterium alimentarium</name>
    <dbReference type="NCBI Taxonomy" id="47845"/>
    <lineage>
        <taxon>Bacteria</taxon>
        <taxon>Bacillati</taxon>
        <taxon>Actinomycetota</taxon>
        <taxon>Actinomycetes</taxon>
        <taxon>Micrococcales</taxon>
        <taxon>Dermabacteraceae</taxon>
        <taxon>Brachybacterium</taxon>
    </lineage>
</organism>
<dbReference type="AlphaFoldDB" id="A0A2A3YNB2"/>
<gene>
    <name evidence="1" type="ORF">CIK66_00900</name>
</gene>
<protein>
    <recommendedName>
        <fullName evidence="3">VapC45 PIN like domain-containing protein</fullName>
    </recommendedName>
</protein>
<proteinExistence type="predicted"/>
<keyword evidence="2" id="KW-1185">Reference proteome</keyword>
<dbReference type="Proteomes" id="UP000218598">
    <property type="component" value="Unassembled WGS sequence"/>
</dbReference>